<evidence type="ECO:0000259" key="2">
    <source>
        <dbReference type="Pfam" id="PF00501"/>
    </source>
</evidence>
<dbReference type="Proteomes" id="UP000696294">
    <property type="component" value="Unassembled WGS sequence"/>
</dbReference>
<dbReference type="PANTHER" id="PTHR22754:SF32">
    <property type="entry name" value="DISCO-INTERACTING PROTEIN 2"/>
    <property type="match status" value="1"/>
</dbReference>
<dbReference type="EMBL" id="JAATEP010000048">
    <property type="protein sequence ID" value="NJP96361.1"/>
    <property type="molecule type" value="Genomic_DNA"/>
</dbReference>
<accession>A0ABX1BKQ9</accession>
<dbReference type="Pfam" id="PF00501">
    <property type="entry name" value="AMP-binding"/>
    <property type="match status" value="1"/>
</dbReference>
<keyword evidence="3" id="KW-0436">Ligase</keyword>
<evidence type="ECO:0000256" key="1">
    <source>
        <dbReference type="ARBA" id="ARBA00006432"/>
    </source>
</evidence>
<organism evidence="3 4">
    <name type="scientific">Nonomuraea composti</name>
    <dbReference type="NCBI Taxonomy" id="2720023"/>
    <lineage>
        <taxon>Bacteria</taxon>
        <taxon>Bacillati</taxon>
        <taxon>Actinomycetota</taxon>
        <taxon>Actinomycetes</taxon>
        <taxon>Streptosporangiales</taxon>
        <taxon>Streptosporangiaceae</taxon>
        <taxon>Nonomuraea</taxon>
    </lineage>
</organism>
<comment type="similarity">
    <text evidence="1">Belongs to the ATP-dependent AMP-binding enzyme family.</text>
</comment>
<dbReference type="GO" id="GO:0016874">
    <property type="term" value="F:ligase activity"/>
    <property type="evidence" value="ECO:0007669"/>
    <property type="project" value="UniProtKB-KW"/>
</dbReference>
<keyword evidence="4" id="KW-1185">Reference proteome</keyword>
<evidence type="ECO:0000313" key="3">
    <source>
        <dbReference type="EMBL" id="NJP96361.1"/>
    </source>
</evidence>
<comment type="caution">
    <text evidence="3">The sequence shown here is derived from an EMBL/GenBank/DDBJ whole genome shotgun (WGS) entry which is preliminary data.</text>
</comment>
<name>A0ABX1BKQ9_9ACTN</name>
<dbReference type="Gene3D" id="3.40.50.12780">
    <property type="entry name" value="N-terminal domain of ligase-like"/>
    <property type="match status" value="1"/>
</dbReference>
<dbReference type="RefSeq" id="WP_168017960.1">
    <property type="nucleotide sequence ID" value="NZ_JAATEP010000048.1"/>
</dbReference>
<sequence>MRKESIFEAIVERVREMPFQTAVLVEEGDGPGHRIGYRDLHVAATSLAAWLQSVCRPGDRVLLCFPTGVEFVKSLLACFYADVVPVPVPLPYRTDHHLSTLTGIALDAEARLVLTDGAHAEAVYAWLTHDDLGTHECVATDVIQPEDPSTWVEPLRRGGDQALLHYTAGPAGGPIGVAVSHANVLHNCAVLAAECGLGPGVRAGGWLPLHHPMGLVTALLAPLVSGGTAVLMPPEVFCADPATWLGLISKHGVEFSAAPNFGYELCLNEIIDDRLDGLDLSRWRHALLVEMSDTSPAEAGTMRRFAERFAGVGLRPEALRTAYCLAEATLVTTIGAPGCAVGARRFDVRSLDRNLLAPATGPHALDLLALGAAPEPDLRVVDPVTSGVLPEGRIGEIWVRGPSVASGYWRKERLTAERFGQVTGAGEQGFVRSGDLGGIVDGELYVTGLMRDVTVYSGRYLDLGRVERAILGHDAVLACSAFAAPASRNEIIVVAQPAAMCPAAQLPPLAGVIRELLAQRFGVHRAGVVLVNPGQLQVMPDGEVNRQLMRELFIANALDIAYSDVADEFFFDPPVNGPQERGSALT</sequence>
<dbReference type="InterPro" id="IPR042099">
    <property type="entry name" value="ANL_N_sf"/>
</dbReference>
<reference evidence="3 4" key="1">
    <citation type="submission" date="2020-03" db="EMBL/GenBank/DDBJ databases">
        <title>WGS of actinomycetes isolated from Thailand.</title>
        <authorList>
            <person name="Thawai C."/>
        </authorList>
    </citation>
    <scope>NUCLEOTIDE SEQUENCE [LARGE SCALE GENOMIC DNA]</scope>
    <source>
        <strain evidence="3 4">FMUSA5-5</strain>
    </source>
</reference>
<dbReference type="SUPFAM" id="SSF56801">
    <property type="entry name" value="Acetyl-CoA synthetase-like"/>
    <property type="match status" value="1"/>
</dbReference>
<protein>
    <submittedName>
        <fullName evidence="3">Fatty acyl-AMP ligase</fullName>
    </submittedName>
</protein>
<dbReference type="PANTHER" id="PTHR22754">
    <property type="entry name" value="DISCO-INTERACTING PROTEIN 2 DIP2 -RELATED"/>
    <property type="match status" value="1"/>
</dbReference>
<evidence type="ECO:0000313" key="4">
    <source>
        <dbReference type="Proteomes" id="UP000696294"/>
    </source>
</evidence>
<dbReference type="InterPro" id="IPR000873">
    <property type="entry name" value="AMP-dep_synth/lig_dom"/>
</dbReference>
<gene>
    <name evidence="3" type="ORF">HCN51_44200</name>
</gene>
<dbReference type="Gene3D" id="3.30.300.30">
    <property type="match status" value="1"/>
</dbReference>
<dbReference type="InterPro" id="IPR045851">
    <property type="entry name" value="AMP-bd_C_sf"/>
</dbReference>
<feature type="domain" description="AMP-dependent synthetase/ligase" evidence="2">
    <location>
        <begin position="13"/>
        <end position="409"/>
    </location>
</feature>
<proteinExistence type="inferred from homology"/>